<keyword evidence="1" id="KW-0812">Transmembrane</keyword>
<sequence length="92" mass="10398">MKTLKNHTLIYDNECPMCNIYSKGFTKFGMLDENGREAFTEISAAHRSIIDFNRAKNEIALIDHHKNKAVYGLGSLLLIIGNSFLYSKEQSG</sequence>
<keyword evidence="1" id="KW-1133">Transmembrane helix</keyword>
<keyword evidence="3" id="KW-1185">Reference proteome</keyword>
<dbReference type="RefSeq" id="WP_116011163.1">
    <property type="nucleotide sequence ID" value="NZ_QNUH01000004.1"/>
</dbReference>
<dbReference type="Proteomes" id="UP000257030">
    <property type="component" value="Unassembled WGS sequence"/>
</dbReference>
<dbReference type="EMBL" id="QNUH01000004">
    <property type="protein sequence ID" value="REC79336.1"/>
    <property type="molecule type" value="Genomic_DNA"/>
</dbReference>
<dbReference type="AlphaFoldDB" id="A0A3D9DN55"/>
<gene>
    <name evidence="2" type="ORF">DRF60_05780</name>
</gene>
<accession>A0A3D9DN55</accession>
<evidence type="ECO:0000256" key="1">
    <source>
        <dbReference type="SAM" id="Phobius"/>
    </source>
</evidence>
<feature type="transmembrane region" description="Helical" evidence="1">
    <location>
        <begin position="69"/>
        <end position="86"/>
    </location>
</feature>
<comment type="caution">
    <text evidence="2">The sequence shown here is derived from an EMBL/GenBank/DDBJ whole genome shotgun (WGS) entry which is preliminary data.</text>
</comment>
<evidence type="ECO:0000313" key="2">
    <source>
        <dbReference type="EMBL" id="REC79336.1"/>
    </source>
</evidence>
<evidence type="ECO:0000313" key="3">
    <source>
        <dbReference type="Proteomes" id="UP000257030"/>
    </source>
</evidence>
<keyword evidence="1" id="KW-0472">Membrane</keyword>
<organism evidence="2 3">
    <name type="scientific">Chryseobacterium elymi</name>
    <dbReference type="NCBI Taxonomy" id="395936"/>
    <lineage>
        <taxon>Bacteria</taxon>
        <taxon>Pseudomonadati</taxon>
        <taxon>Bacteroidota</taxon>
        <taxon>Flavobacteriia</taxon>
        <taxon>Flavobacteriales</taxon>
        <taxon>Weeksellaceae</taxon>
        <taxon>Chryseobacterium group</taxon>
        <taxon>Chryseobacterium</taxon>
    </lineage>
</organism>
<protein>
    <recommendedName>
        <fullName evidence="4">DUF393 domain-containing protein</fullName>
    </recommendedName>
</protein>
<evidence type="ECO:0008006" key="4">
    <source>
        <dbReference type="Google" id="ProtNLM"/>
    </source>
</evidence>
<reference evidence="2 3" key="1">
    <citation type="journal article" date="2010" name="Syst. Appl. Microbiol.">
        <title>Four new species of Chryseobacterium from the rhizosphere of coastal sand dune plants, Chryseobacterium elymi sp. nov., Chryseobacterium hagamense sp. nov., Chryseobacterium lathyri sp. nov. and Chryseobacterium rhizosphaerae sp. nov.</title>
        <authorList>
            <person name="Cho S.H."/>
            <person name="Lee K.S."/>
            <person name="Shin D.S."/>
            <person name="Han J.H."/>
            <person name="Park K.S."/>
            <person name="Lee C.H."/>
            <person name="Park K.H."/>
            <person name="Kim S.B."/>
        </authorList>
    </citation>
    <scope>NUCLEOTIDE SEQUENCE [LARGE SCALE GENOMIC DNA]</scope>
    <source>
        <strain evidence="2 3">KCTC 22547</strain>
    </source>
</reference>
<name>A0A3D9DN55_9FLAO</name>
<dbReference type="OrthoDB" id="671850at2"/>
<proteinExistence type="predicted"/>